<evidence type="ECO:0000259" key="2">
    <source>
        <dbReference type="SMART" id="SM00331"/>
    </source>
</evidence>
<dbReference type="GO" id="GO:0016791">
    <property type="term" value="F:phosphatase activity"/>
    <property type="evidence" value="ECO:0007669"/>
    <property type="project" value="TreeGrafter"/>
</dbReference>
<comment type="caution">
    <text evidence="3">The sequence shown here is derived from an EMBL/GenBank/DDBJ whole genome shotgun (WGS) entry which is preliminary data.</text>
</comment>
<dbReference type="Gene3D" id="3.60.40.10">
    <property type="entry name" value="PPM-type phosphatase domain"/>
    <property type="match status" value="1"/>
</dbReference>
<sequence length="415" mass="47319">MLEHDSSESDAQIDIVELLLKRQAELSALLEITRAINSNVSSEALVEMLETIMRNNLKVKKFRLLLLNIDQFFCVSNFGGELEAPEDLQLIADELLPLKVPVHIASHSNPIFSAFDYFIPVHHKDEALAFVLVGHFDHGERLLENSVDYIQTLINVIVVAFENKKLFKERLYRERLQREVELAKQVQNMLIPQNLPKNVFLDVESIYRPHQSIGGDFFDFIQINNEEFLWCVADVSGKGISAALIMANFQASLRALVSLNAPLPILIEKLNEIVYNNTKGDRFITLFVGVYNEATRKIRYINAGHNCPIVVHQNEVLNLKKGTTMIGVFDELPFINEGELELEPGAIVFNYTDGIVEYDGEEEQSITEEELADFLLENRNKDLKQLHQSLIDKLDILRNYSEATDDITILSLKIH</sequence>
<dbReference type="RefSeq" id="WP_120183156.1">
    <property type="nucleotide sequence ID" value="NZ_MBTA01000030.1"/>
</dbReference>
<dbReference type="SUPFAM" id="SSF81606">
    <property type="entry name" value="PP2C-like"/>
    <property type="match status" value="1"/>
</dbReference>
<dbReference type="OrthoDB" id="9763484at2"/>
<dbReference type="Pfam" id="PF07228">
    <property type="entry name" value="SpoIIE"/>
    <property type="match status" value="1"/>
</dbReference>
<gene>
    <name evidence="3" type="ORF">BCY91_11825</name>
</gene>
<keyword evidence="4" id="KW-1185">Reference proteome</keyword>
<proteinExistence type="predicted"/>
<protein>
    <submittedName>
        <fullName evidence="3">Serine/threonine protein phosphatase</fullName>
    </submittedName>
</protein>
<dbReference type="PANTHER" id="PTHR43156">
    <property type="entry name" value="STAGE II SPORULATION PROTEIN E-RELATED"/>
    <property type="match status" value="1"/>
</dbReference>
<evidence type="ECO:0000256" key="1">
    <source>
        <dbReference type="ARBA" id="ARBA00022801"/>
    </source>
</evidence>
<dbReference type="AlphaFoldDB" id="A0A419S1H8"/>
<organism evidence="3 4">
    <name type="scientific">Pelobium manganitolerans</name>
    <dbReference type="NCBI Taxonomy" id="1842495"/>
    <lineage>
        <taxon>Bacteria</taxon>
        <taxon>Pseudomonadati</taxon>
        <taxon>Bacteroidota</taxon>
        <taxon>Sphingobacteriia</taxon>
        <taxon>Sphingobacteriales</taxon>
        <taxon>Sphingobacteriaceae</taxon>
        <taxon>Pelobium</taxon>
    </lineage>
</organism>
<dbReference type="InterPro" id="IPR036457">
    <property type="entry name" value="PPM-type-like_dom_sf"/>
</dbReference>
<keyword evidence="1" id="KW-0378">Hydrolase</keyword>
<dbReference type="SUPFAM" id="SSF55781">
    <property type="entry name" value="GAF domain-like"/>
    <property type="match status" value="1"/>
</dbReference>
<dbReference type="SMART" id="SM00331">
    <property type="entry name" value="PP2C_SIG"/>
    <property type="match status" value="1"/>
</dbReference>
<evidence type="ECO:0000313" key="4">
    <source>
        <dbReference type="Proteomes" id="UP000283433"/>
    </source>
</evidence>
<dbReference type="Gene3D" id="3.30.450.40">
    <property type="match status" value="1"/>
</dbReference>
<feature type="domain" description="PPM-type phosphatase" evidence="2">
    <location>
        <begin position="198"/>
        <end position="414"/>
    </location>
</feature>
<dbReference type="InterPro" id="IPR052016">
    <property type="entry name" value="Bact_Sigma-Reg"/>
</dbReference>
<reference evidence="3 4" key="1">
    <citation type="submission" date="2016-07" db="EMBL/GenBank/DDBJ databases">
        <title>Genome of Pelobium manganitolerans.</title>
        <authorList>
            <person name="Wu S."/>
            <person name="Wang G."/>
        </authorList>
    </citation>
    <scope>NUCLEOTIDE SEQUENCE [LARGE SCALE GENOMIC DNA]</scope>
    <source>
        <strain evidence="3 4">YS-25</strain>
    </source>
</reference>
<evidence type="ECO:0000313" key="3">
    <source>
        <dbReference type="EMBL" id="RKD12338.1"/>
    </source>
</evidence>
<dbReference type="PANTHER" id="PTHR43156:SF2">
    <property type="entry name" value="STAGE II SPORULATION PROTEIN E"/>
    <property type="match status" value="1"/>
</dbReference>
<dbReference type="InterPro" id="IPR001932">
    <property type="entry name" value="PPM-type_phosphatase-like_dom"/>
</dbReference>
<name>A0A419S1H8_9SPHI</name>
<dbReference type="InterPro" id="IPR029016">
    <property type="entry name" value="GAF-like_dom_sf"/>
</dbReference>
<dbReference type="Proteomes" id="UP000283433">
    <property type="component" value="Unassembled WGS sequence"/>
</dbReference>
<dbReference type="EMBL" id="MBTA01000030">
    <property type="protein sequence ID" value="RKD12338.1"/>
    <property type="molecule type" value="Genomic_DNA"/>
</dbReference>
<accession>A0A419S1H8</accession>